<dbReference type="RefSeq" id="WP_244358063.1">
    <property type="nucleotide sequence ID" value="NZ_JAJNNZ010000010.1"/>
</dbReference>
<dbReference type="EMBL" id="JAJNNZ010000010">
    <property type="protein sequence ID" value="MCJ2377815.1"/>
    <property type="molecule type" value="Genomic_DNA"/>
</dbReference>
<dbReference type="AlphaFoldDB" id="A0A9X2AWW7"/>
<sequence length="253" mass="28789">MNKVKIRLSVVLGLVMSSGSAYALERCKVDIKNEVHLDGKQVEVVASDTSKLRIDEESNLYINGERVNLNELQQDALNSYRENMNTYVPQARELAQNGLSMSNDLLDDVAKSFDNSQAFQNVKDALAEFFADVESRYYQNGEFVLKSEAFSSFLDHWQEDFDKAREVFNSEFFSSAFTAMSDKMKADGGLNLSELSQEMDKLKSRLAETMANQKDTLKKQASDYCESLNDVAEQEQDLQQKIPELKDYQVFTI</sequence>
<gene>
    <name evidence="2" type="ORF">LNL84_13340</name>
</gene>
<feature type="signal peptide" evidence="1">
    <location>
        <begin position="1"/>
        <end position="23"/>
    </location>
</feature>
<comment type="caution">
    <text evidence="2">The sequence shown here is derived from an EMBL/GenBank/DDBJ whole genome shotgun (WGS) entry which is preliminary data.</text>
</comment>
<accession>A0A9X2AWW7</accession>
<dbReference type="Proteomes" id="UP001139488">
    <property type="component" value="Unassembled WGS sequence"/>
</dbReference>
<evidence type="ECO:0000313" key="3">
    <source>
        <dbReference type="Proteomes" id="UP001139488"/>
    </source>
</evidence>
<organism evidence="2 3">
    <name type="scientific">Vibrio gelatinilyticus</name>
    <dbReference type="NCBI Taxonomy" id="2893468"/>
    <lineage>
        <taxon>Bacteria</taxon>
        <taxon>Pseudomonadati</taxon>
        <taxon>Pseudomonadota</taxon>
        <taxon>Gammaproteobacteria</taxon>
        <taxon>Vibrionales</taxon>
        <taxon>Vibrionaceae</taxon>
        <taxon>Vibrio</taxon>
    </lineage>
</organism>
<reference evidence="2" key="1">
    <citation type="submission" date="2021-11" db="EMBL/GenBank/DDBJ databases">
        <title>Vibrio ZSDE26 sp. nov. and Vibrio ZSDZ34 sp. nov., isolated from coastal seawater in Qingdao.</title>
        <authorList>
            <person name="Zhang P."/>
        </authorList>
    </citation>
    <scope>NUCLEOTIDE SEQUENCE</scope>
    <source>
        <strain evidence="2">ZSDZ34</strain>
    </source>
</reference>
<evidence type="ECO:0000256" key="1">
    <source>
        <dbReference type="SAM" id="SignalP"/>
    </source>
</evidence>
<keyword evidence="1" id="KW-0732">Signal</keyword>
<feature type="chain" id="PRO_5040931058" evidence="1">
    <location>
        <begin position="24"/>
        <end position="253"/>
    </location>
</feature>
<protein>
    <submittedName>
        <fullName evidence="2">YggN family protein</fullName>
    </submittedName>
</protein>
<keyword evidence="3" id="KW-1185">Reference proteome</keyword>
<evidence type="ECO:0000313" key="2">
    <source>
        <dbReference type="EMBL" id="MCJ2377815.1"/>
    </source>
</evidence>
<dbReference type="Pfam" id="PF11101">
    <property type="entry name" value="DUF2884"/>
    <property type="match status" value="1"/>
</dbReference>
<dbReference type="InterPro" id="IPR021307">
    <property type="entry name" value="DUF2884"/>
</dbReference>
<name>A0A9X2AWW7_9VIBR</name>
<proteinExistence type="predicted"/>